<organism evidence="1 2">
    <name type="scientific">Aeromonas salmonicida subsp. pectinolytica 34mel</name>
    <dbReference type="NCBI Taxonomy" id="1324960"/>
    <lineage>
        <taxon>Bacteria</taxon>
        <taxon>Pseudomonadati</taxon>
        <taxon>Pseudomonadota</taxon>
        <taxon>Gammaproteobacteria</taxon>
        <taxon>Aeromonadales</taxon>
        <taxon>Aeromonadaceae</taxon>
        <taxon>Aeromonas</taxon>
    </lineage>
</organism>
<sequence>MRKTKPDYSIYYAIHDNNQKLCAVIKKRKNQSSLIAGFMPAKQYTKTLLGFSPSDFSVTSAIDEAMKYSVAKRGRRLTDKQKQHIKQQAQLLISSNVSMREAAKLLNVDRQTLQKLL</sequence>
<evidence type="ECO:0000313" key="2">
    <source>
        <dbReference type="Proteomes" id="UP000222916"/>
    </source>
</evidence>
<evidence type="ECO:0000313" key="1">
    <source>
        <dbReference type="EMBL" id="ATP09876.1"/>
    </source>
</evidence>
<gene>
    <name evidence="1" type="ORF">Asalp_27440</name>
</gene>
<name>T0PI21_AERSA</name>
<dbReference type="Proteomes" id="UP000222916">
    <property type="component" value="Chromosome"/>
</dbReference>
<protein>
    <submittedName>
        <fullName evidence="1">Uncharacterized protein</fullName>
    </submittedName>
</protein>
<reference evidence="2" key="1">
    <citation type="journal article" date="2018" name="BMC Genomics">
        <title>The complete and fully assembled genome sequence of Aeromonas salmonicida subsp. pectinolytica and its comparative analysis with other Aeromonas species: investigation of the mobilome in environmental and pathogenic strains.</title>
        <authorList>
            <person name="Pfeiffer F."/>
            <person name="Zamora-Lagos M.A."/>
            <person name="Blettinger M."/>
            <person name="Yeroslaviz A."/>
            <person name="Dahl A."/>
            <person name="Gruber S."/>
            <person name="Habermann B.H."/>
        </authorList>
    </citation>
    <scope>NUCLEOTIDE SEQUENCE [LARGE SCALE GENOMIC DNA]</scope>
    <source>
        <strain evidence="2">34mel</strain>
    </source>
</reference>
<dbReference type="AlphaFoldDB" id="T0PI21"/>
<proteinExistence type="predicted"/>
<dbReference type="RefSeq" id="WP_021141110.1">
    <property type="nucleotide sequence ID" value="NZ_ARYZ02000114.1"/>
</dbReference>
<dbReference type="EMBL" id="CP022426">
    <property type="protein sequence ID" value="ATP09876.1"/>
    <property type="molecule type" value="Genomic_DNA"/>
</dbReference>
<accession>T0PI21</accession>